<evidence type="ECO:0000313" key="11">
    <source>
        <dbReference type="Proteomes" id="UP000003789"/>
    </source>
</evidence>
<feature type="transmembrane region" description="Helical" evidence="9">
    <location>
        <begin position="40"/>
        <end position="58"/>
    </location>
</feature>
<evidence type="ECO:0000256" key="6">
    <source>
        <dbReference type="ARBA" id="ARBA00023136"/>
    </source>
</evidence>
<dbReference type="GO" id="GO:0031460">
    <property type="term" value="P:glycine betaine transport"/>
    <property type="evidence" value="ECO:0007669"/>
    <property type="project" value="TreeGrafter"/>
</dbReference>
<evidence type="ECO:0000256" key="2">
    <source>
        <dbReference type="ARBA" id="ARBA00022448"/>
    </source>
</evidence>
<evidence type="ECO:0000313" key="10">
    <source>
        <dbReference type="EMBL" id="EAS45624.1"/>
    </source>
</evidence>
<comment type="caution">
    <text evidence="10">The sequence shown here is derived from an EMBL/GenBank/DDBJ whole genome shotgun (WGS) entry which is preliminary data.</text>
</comment>
<sequence length="117" mass="12604">MLQMLTAIPPMSALVIAILCEVVATSLLPKTEQFTQPIPTIFVLMGYAVAFYLLAITVKVVPIGIAYAIWCGAGIVLVSMVSWLWHGQQLDMFAVLGISLILAGTVIINVFSNTTVH</sequence>
<dbReference type="InterPro" id="IPR037185">
    <property type="entry name" value="EmrE-like"/>
</dbReference>
<comment type="subcellular location">
    <subcellularLocation>
        <location evidence="1 8">Cell membrane</location>
        <topology evidence="1 8">Multi-pass membrane protein</topology>
    </subcellularLocation>
</comment>
<dbReference type="InterPro" id="IPR000390">
    <property type="entry name" value="Small_drug/metabolite_transptr"/>
</dbReference>
<gene>
    <name evidence="10" type="ORF">P3TCK_04586</name>
</gene>
<proteinExistence type="inferred from homology"/>
<dbReference type="GO" id="GO:0015220">
    <property type="term" value="F:choline transmembrane transporter activity"/>
    <property type="evidence" value="ECO:0007669"/>
    <property type="project" value="TreeGrafter"/>
</dbReference>
<name>Q1ZA68_9GAMM</name>
<dbReference type="Pfam" id="PF00893">
    <property type="entry name" value="Multi_Drug_Res"/>
    <property type="match status" value="1"/>
</dbReference>
<dbReference type="FunFam" id="1.10.3730.20:FF:000001">
    <property type="entry name" value="Quaternary ammonium compound resistance transporter SugE"/>
    <property type="match status" value="1"/>
</dbReference>
<dbReference type="Gene3D" id="1.10.3730.20">
    <property type="match status" value="1"/>
</dbReference>
<comment type="similarity">
    <text evidence="7 8">Belongs to the drug/metabolite transporter (DMT) superfamily. Small multidrug resistance (SMR) (TC 2.A.7.1) family.</text>
</comment>
<feature type="transmembrane region" description="Helical" evidence="9">
    <location>
        <begin position="65"/>
        <end position="86"/>
    </location>
</feature>
<feature type="transmembrane region" description="Helical" evidence="9">
    <location>
        <begin position="92"/>
        <end position="111"/>
    </location>
</feature>
<keyword evidence="6 9" id="KW-0472">Membrane</keyword>
<organism evidence="10 11">
    <name type="scientific">Photobacterium profundum 3TCK</name>
    <dbReference type="NCBI Taxonomy" id="314280"/>
    <lineage>
        <taxon>Bacteria</taxon>
        <taxon>Pseudomonadati</taxon>
        <taxon>Pseudomonadota</taxon>
        <taxon>Gammaproteobacteria</taxon>
        <taxon>Vibrionales</taxon>
        <taxon>Vibrionaceae</taxon>
        <taxon>Photobacterium</taxon>
    </lineage>
</organism>
<evidence type="ECO:0000256" key="5">
    <source>
        <dbReference type="ARBA" id="ARBA00022989"/>
    </source>
</evidence>
<keyword evidence="2" id="KW-0813">Transport</keyword>
<dbReference type="GO" id="GO:0015297">
    <property type="term" value="F:antiporter activity"/>
    <property type="evidence" value="ECO:0007669"/>
    <property type="project" value="TreeGrafter"/>
</dbReference>
<keyword evidence="4 8" id="KW-0812">Transmembrane</keyword>
<dbReference type="GO" id="GO:0005886">
    <property type="term" value="C:plasma membrane"/>
    <property type="evidence" value="ECO:0007669"/>
    <property type="project" value="UniProtKB-SubCell"/>
</dbReference>
<dbReference type="GO" id="GO:1990961">
    <property type="term" value="P:xenobiotic detoxification by transmembrane export across the plasma membrane"/>
    <property type="evidence" value="ECO:0007669"/>
    <property type="project" value="UniProtKB-ARBA"/>
</dbReference>
<accession>Q1ZA68</accession>
<dbReference type="EMBL" id="AAPH01000001">
    <property type="protein sequence ID" value="EAS45624.1"/>
    <property type="molecule type" value="Genomic_DNA"/>
</dbReference>
<dbReference type="Proteomes" id="UP000003789">
    <property type="component" value="Unassembled WGS sequence"/>
</dbReference>
<keyword evidence="3" id="KW-1003">Cell membrane</keyword>
<dbReference type="PANTHER" id="PTHR30561">
    <property type="entry name" value="SMR FAMILY PROTON-DEPENDENT DRUG EFFLUX TRANSPORTER SUGE"/>
    <property type="match status" value="1"/>
</dbReference>
<dbReference type="GO" id="GO:0015199">
    <property type="term" value="F:amino-acid betaine transmembrane transporter activity"/>
    <property type="evidence" value="ECO:0007669"/>
    <property type="project" value="TreeGrafter"/>
</dbReference>
<evidence type="ECO:0000256" key="9">
    <source>
        <dbReference type="SAM" id="Phobius"/>
    </source>
</evidence>
<dbReference type="AlphaFoldDB" id="Q1ZA68"/>
<reference evidence="10 11" key="1">
    <citation type="submission" date="2006-03" db="EMBL/GenBank/DDBJ databases">
        <authorList>
            <person name="Bartlett D.H."/>
            <person name="Valle G."/>
            <person name="Lauro F.M."/>
            <person name="Vezzi A."/>
            <person name="Simonato F."/>
            <person name="Eloe E."/>
            <person name="Vitulo N."/>
            <person name="Stratton T.K."/>
            <person name="D'angelo M."/>
            <person name="Ferriera S."/>
            <person name="Johnson J."/>
            <person name="Kravitz S."/>
            <person name="Beeson K."/>
            <person name="Sutton G."/>
            <person name="Rogers Y."/>
            <person name="Friedman R."/>
            <person name="Frazier M."/>
            <person name="Venter J.C."/>
        </authorList>
    </citation>
    <scope>NUCLEOTIDE SEQUENCE [LARGE SCALE GENOMIC DNA]</scope>
    <source>
        <strain evidence="10 11">3TCK</strain>
    </source>
</reference>
<dbReference type="InterPro" id="IPR045324">
    <property type="entry name" value="Small_multidrug_res"/>
</dbReference>
<protein>
    <submittedName>
        <fullName evidence="10">Quaternary ammonium compound-resistance protein</fullName>
    </submittedName>
</protein>
<evidence type="ECO:0000256" key="7">
    <source>
        <dbReference type="ARBA" id="ARBA00038032"/>
    </source>
</evidence>
<dbReference type="SUPFAM" id="SSF103481">
    <property type="entry name" value="Multidrug resistance efflux transporter EmrE"/>
    <property type="match status" value="1"/>
</dbReference>
<evidence type="ECO:0000256" key="4">
    <source>
        <dbReference type="ARBA" id="ARBA00022692"/>
    </source>
</evidence>
<evidence type="ECO:0000256" key="1">
    <source>
        <dbReference type="ARBA" id="ARBA00004651"/>
    </source>
</evidence>
<evidence type="ECO:0000256" key="3">
    <source>
        <dbReference type="ARBA" id="ARBA00022475"/>
    </source>
</evidence>
<dbReference type="PANTHER" id="PTHR30561:SF1">
    <property type="entry name" value="MULTIDRUG TRANSPORTER EMRE"/>
    <property type="match status" value="1"/>
</dbReference>
<keyword evidence="5 9" id="KW-1133">Transmembrane helix</keyword>
<evidence type="ECO:0000256" key="8">
    <source>
        <dbReference type="RuleBase" id="RU003942"/>
    </source>
</evidence>
<dbReference type="OrthoDB" id="9808638at2"/>
<dbReference type="HOGENOM" id="CLU_133067_0_2_6"/>